<gene>
    <name evidence="3" type="primary">KAFR0K02430</name>
    <name evidence="3" type="ORF">KAFR_0K02430</name>
</gene>
<keyword evidence="1" id="KW-0175">Coiled coil</keyword>
<dbReference type="GO" id="GO:0106103">
    <property type="term" value="C:COPII vesicles tethering complex"/>
    <property type="evidence" value="ECO:0007669"/>
    <property type="project" value="EnsemblFungi"/>
</dbReference>
<organism evidence="3 4">
    <name type="scientific">Kazachstania africana (strain ATCC 22294 / BCRC 22015 / CBS 2517 / CECT 1963 / NBRC 1671 / NRRL Y-8276)</name>
    <name type="common">Yeast</name>
    <name type="synonym">Kluyveromyces africanus</name>
    <dbReference type="NCBI Taxonomy" id="1071382"/>
    <lineage>
        <taxon>Eukaryota</taxon>
        <taxon>Fungi</taxon>
        <taxon>Dikarya</taxon>
        <taxon>Ascomycota</taxon>
        <taxon>Saccharomycotina</taxon>
        <taxon>Saccharomycetes</taxon>
        <taxon>Saccharomycetales</taxon>
        <taxon>Saccharomycetaceae</taxon>
        <taxon>Kazachstania</taxon>
    </lineage>
</organism>
<accession>H2B1U9</accession>
<dbReference type="eggNOG" id="ENOG502S1CR">
    <property type="taxonomic scope" value="Eukaryota"/>
</dbReference>
<feature type="compositionally biased region" description="Basic residues" evidence="2">
    <location>
        <begin position="25"/>
        <end position="38"/>
    </location>
</feature>
<dbReference type="GO" id="GO:0006888">
    <property type="term" value="P:endoplasmic reticulum to Golgi vesicle-mediated transport"/>
    <property type="evidence" value="ECO:0007669"/>
    <property type="project" value="EnsemblFungi"/>
</dbReference>
<dbReference type="EMBL" id="HE650831">
    <property type="protein sequence ID" value="CCF60599.1"/>
    <property type="molecule type" value="Genomic_DNA"/>
</dbReference>
<dbReference type="GO" id="GO:0009306">
    <property type="term" value="P:protein secretion"/>
    <property type="evidence" value="ECO:0007669"/>
    <property type="project" value="EnsemblFungi"/>
</dbReference>
<dbReference type="KEGG" id="kaf:KAFR_0K02430"/>
<evidence type="ECO:0000256" key="1">
    <source>
        <dbReference type="SAM" id="Coils"/>
    </source>
</evidence>
<name>H2B1U9_KAZAF</name>
<reference evidence="3 4" key="1">
    <citation type="journal article" date="2011" name="Proc. Natl. Acad. Sci. U.S.A.">
        <title>Evolutionary erosion of yeast sex chromosomes by mating-type switching accidents.</title>
        <authorList>
            <person name="Gordon J.L."/>
            <person name="Armisen D."/>
            <person name="Proux-Wera E."/>
            <person name="Oheigeartaigh S.S."/>
            <person name="Byrne K.P."/>
            <person name="Wolfe K.H."/>
        </authorList>
    </citation>
    <scope>NUCLEOTIDE SEQUENCE [LARGE SCALE GENOMIC DNA]</scope>
    <source>
        <strain evidence="4">ATCC 22294 / BCRC 22015 / CBS 2517 / CECT 1963 / NBRC 1671 / NRRL Y-8276</strain>
    </source>
</reference>
<dbReference type="AlphaFoldDB" id="H2B1U9"/>
<evidence type="ECO:0000313" key="3">
    <source>
        <dbReference type="EMBL" id="CCF60599.1"/>
    </source>
</evidence>
<proteinExistence type="predicted"/>
<dbReference type="GeneID" id="13886787"/>
<protein>
    <submittedName>
        <fullName evidence="3">Uncharacterized protein</fullName>
    </submittedName>
</protein>
<feature type="compositionally biased region" description="Basic and acidic residues" evidence="2">
    <location>
        <begin position="1"/>
        <end position="24"/>
    </location>
</feature>
<dbReference type="GO" id="GO:0042802">
    <property type="term" value="F:identical protein binding"/>
    <property type="evidence" value="ECO:0007669"/>
    <property type="project" value="EnsemblFungi"/>
</dbReference>
<dbReference type="OrthoDB" id="4036611at2759"/>
<feature type="coiled-coil region" evidence="1">
    <location>
        <begin position="207"/>
        <end position="262"/>
    </location>
</feature>
<feature type="compositionally biased region" description="Acidic residues" evidence="2">
    <location>
        <begin position="70"/>
        <end position="79"/>
    </location>
</feature>
<keyword evidence="4" id="KW-1185">Reference proteome</keyword>
<dbReference type="RefSeq" id="XP_003959734.1">
    <property type="nucleotide sequence ID" value="XM_003959685.1"/>
</dbReference>
<dbReference type="InParanoid" id="H2B1U9"/>
<dbReference type="Proteomes" id="UP000005220">
    <property type="component" value="Chromosome 11"/>
</dbReference>
<dbReference type="FunCoup" id="H2B1U9">
    <property type="interactions" value="27"/>
</dbReference>
<evidence type="ECO:0000313" key="4">
    <source>
        <dbReference type="Proteomes" id="UP000005220"/>
    </source>
</evidence>
<feature type="region of interest" description="Disordered" evidence="2">
    <location>
        <begin position="1"/>
        <end position="194"/>
    </location>
</feature>
<evidence type="ECO:0000256" key="2">
    <source>
        <dbReference type="SAM" id="MobiDB-lite"/>
    </source>
</evidence>
<sequence>MSDTEEERRAKQLEEARKRVEELKKKKKSKKSKSKNKNKNAEPANETEGGSKEPTVDVEGSEDVQVMESDIVEAEEGGEDGNVAGEDKEVGAGEVVQGSSEEIAPETKGEEDEQAQGETEISEFEKDQSEANAEQLEEKVALIQPDSNIGQPSLKEDKEVARAETVSEEPRELLATETKTTSQSPDDLFGSHDETSNIDFMTSIQHSKEHEEEVRKLKAQLDEFIIENKRLKFVNMEHETTVEELHEEIKKLNEQVAELQREKQSSPSIQFTRFNTQSVEATETHIDRVVLNKWRDWNVDMTTWRSIGSGPIVEF</sequence>
<dbReference type="HOGENOM" id="CLU_076662_0_0_1"/>